<organism evidence="3 4">
    <name type="scientific">Pseudodesulfovibrio nedwellii</name>
    <dbReference type="NCBI Taxonomy" id="2973072"/>
    <lineage>
        <taxon>Bacteria</taxon>
        <taxon>Pseudomonadati</taxon>
        <taxon>Thermodesulfobacteriota</taxon>
        <taxon>Desulfovibrionia</taxon>
        <taxon>Desulfovibrionales</taxon>
        <taxon>Desulfovibrionaceae</taxon>
    </lineage>
</organism>
<sequence length="159" mass="17424">MKKSCLIALCMAFVFTFLAGSALAEGKPGPDAKELWNYITNVDPYTEWGFWPDHEGMQPGRAPHGPKHKVYVNSAGLNSKMPPVACGTIEVKENYSSDEKLMAITVMYKVSGYNPSDGDWFWVKYSPDGTADKAGKPAGCIGCHGTRAANDFILVHEFK</sequence>
<dbReference type="Pfam" id="PF16694">
    <property type="entry name" value="Cytochrome_P460"/>
    <property type="match status" value="1"/>
</dbReference>
<reference evidence="3 4" key="1">
    <citation type="submission" date="2022-08" db="EMBL/GenBank/DDBJ databases">
        <title>Genome Sequence of the sulphate-reducing bacterium, Pseudodesulfovibrio sp. SYK.</title>
        <authorList>
            <person name="Kondo R."/>
            <person name="Kataoka T."/>
        </authorList>
    </citation>
    <scope>NUCLEOTIDE SEQUENCE [LARGE SCALE GENOMIC DNA]</scope>
    <source>
        <strain evidence="3 4">SYK</strain>
    </source>
</reference>
<accession>A0ABN6S231</accession>
<dbReference type="Gene3D" id="3.50.70.20">
    <property type="entry name" value="Cytochrome P460"/>
    <property type="match status" value="1"/>
</dbReference>
<evidence type="ECO:0000313" key="3">
    <source>
        <dbReference type="EMBL" id="BDQ36377.1"/>
    </source>
</evidence>
<feature type="signal peptide" evidence="1">
    <location>
        <begin position="1"/>
        <end position="24"/>
    </location>
</feature>
<proteinExistence type="predicted"/>
<dbReference type="EMBL" id="AP026709">
    <property type="protein sequence ID" value="BDQ36377.1"/>
    <property type="molecule type" value="Genomic_DNA"/>
</dbReference>
<gene>
    <name evidence="3" type="ORF">SYK_07370</name>
</gene>
<dbReference type="InterPro" id="IPR032033">
    <property type="entry name" value="Cytochrome_P460"/>
</dbReference>
<dbReference type="InterPro" id="IPR038142">
    <property type="entry name" value="Cytochrome_P460_sp"/>
</dbReference>
<protein>
    <recommendedName>
        <fullName evidence="2">Cytochrome P460 domain-containing protein</fullName>
    </recommendedName>
</protein>
<evidence type="ECO:0000313" key="4">
    <source>
        <dbReference type="Proteomes" id="UP001317742"/>
    </source>
</evidence>
<dbReference type="CDD" id="cd20716">
    <property type="entry name" value="cyt_P460_fam"/>
    <property type="match status" value="1"/>
</dbReference>
<keyword evidence="1" id="KW-0732">Signal</keyword>
<dbReference type="Proteomes" id="UP001317742">
    <property type="component" value="Chromosome"/>
</dbReference>
<keyword evidence="4" id="KW-1185">Reference proteome</keyword>
<feature type="domain" description="Cytochrome P460" evidence="2">
    <location>
        <begin position="94"/>
        <end position="153"/>
    </location>
</feature>
<evidence type="ECO:0000256" key="1">
    <source>
        <dbReference type="SAM" id="SignalP"/>
    </source>
</evidence>
<feature type="chain" id="PRO_5045943942" description="Cytochrome P460 domain-containing protein" evidence="1">
    <location>
        <begin position="25"/>
        <end position="159"/>
    </location>
</feature>
<dbReference type="RefSeq" id="WP_281762277.1">
    <property type="nucleotide sequence ID" value="NZ_AP026709.1"/>
</dbReference>
<name>A0ABN6S231_9BACT</name>
<evidence type="ECO:0000259" key="2">
    <source>
        <dbReference type="Pfam" id="PF16694"/>
    </source>
</evidence>